<dbReference type="OrthoDB" id="4320909at2"/>
<name>A0A4Z0HC00_9ACTN</name>
<keyword evidence="3" id="KW-1185">Reference proteome</keyword>
<organism evidence="2 3">
    <name type="scientific">Streptomyces palmae</name>
    <dbReference type="NCBI Taxonomy" id="1701085"/>
    <lineage>
        <taxon>Bacteria</taxon>
        <taxon>Bacillati</taxon>
        <taxon>Actinomycetota</taxon>
        <taxon>Actinomycetes</taxon>
        <taxon>Kitasatosporales</taxon>
        <taxon>Streptomycetaceae</taxon>
        <taxon>Streptomyces</taxon>
    </lineage>
</organism>
<sequence length="119" mass="13365">MVSTQRRLLPWPGPGGQPAYLLSDGGADSHLWRLADKVEAVQLRTGDELVGYARAMVDDRKVGARELRFVVRRLTEALIDTRRIADSRAMRLAELDDADPSDRHSLRDSEHATTEEDLL</sequence>
<accession>A0A4Z0HC00</accession>
<dbReference type="AlphaFoldDB" id="A0A4Z0HC00"/>
<evidence type="ECO:0000313" key="3">
    <source>
        <dbReference type="Proteomes" id="UP000297948"/>
    </source>
</evidence>
<proteinExistence type="predicted"/>
<dbReference type="Proteomes" id="UP000297948">
    <property type="component" value="Unassembled WGS sequence"/>
</dbReference>
<reference evidence="2 3" key="1">
    <citation type="submission" date="2019-03" db="EMBL/GenBank/DDBJ databases">
        <authorList>
            <person name="Gonzalez-Pimentel J.L."/>
        </authorList>
    </citation>
    <scope>NUCLEOTIDE SEQUENCE [LARGE SCALE GENOMIC DNA]</scope>
    <source>
        <strain evidence="2 3">JCM 31289</strain>
    </source>
</reference>
<comment type="caution">
    <text evidence="2">The sequence shown here is derived from an EMBL/GenBank/DDBJ whole genome shotgun (WGS) entry which is preliminary data.</text>
</comment>
<evidence type="ECO:0000313" key="2">
    <source>
        <dbReference type="EMBL" id="TGB14976.1"/>
    </source>
</evidence>
<evidence type="ECO:0000256" key="1">
    <source>
        <dbReference type="SAM" id="MobiDB-lite"/>
    </source>
</evidence>
<dbReference type="EMBL" id="SRID01000043">
    <property type="protein sequence ID" value="TGB14976.1"/>
    <property type="molecule type" value="Genomic_DNA"/>
</dbReference>
<gene>
    <name evidence="2" type="ORF">E4099_07435</name>
</gene>
<feature type="region of interest" description="Disordered" evidence="1">
    <location>
        <begin position="93"/>
        <end position="119"/>
    </location>
</feature>
<protein>
    <submittedName>
        <fullName evidence="2">Uncharacterized protein</fullName>
    </submittedName>
</protein>